<dbReference type="EMBL" id="CP033433">
    <property type="protein sequence ID" value="AYQ75058.1"/>
    <property type="molecule type" value="Genomic_DNA"/>
</dbReference>
<accession>A0A3G3K3L9</accession>
<sequence length="205" mass="22967">MSKRAYVLFTLVINGVVPWLLYVWLSDHMSSLSALTIATLVPLADNLVHLVKHRKPDAFGALMLFTFLLTLVLVMLGGSEKILLVRESLVTAGVGIVFLGSLLFGKPLMFHLAARFIGKNDFTANWSYPYFRFVMRLMSLVWGIMLTGEAAVRVFMVFHMSTERYLALSNVVLYGFIGAAILWTVAYRRHSSAKFNDIKLAAASR</sequence>
<feature type="transmembrane region" description="Helical" evidence="1">
    <location>
        <begin position="7"/>
        <end position="25"/>
    </location>
</feature>
<dbReference type="NCBIfam" id="NF041646">
    <property type="entry name" value="VC0807_fam"/>
    <property type="match status" value="1"/>
</dbReference>
<keyword evidence="3" id="KW-1185">Reference proteome</keyword>
<dbReference type="RefSeq" id="WP_123043138.1">
    <property type="nucleotide sequence ID" value="NZ_CP033433.1"/>
</dbReference>
<name>A0A3G3K3L9_9BACL</name>
<gene>
    <name evidence="2" type="ORF">EAV92_22375</name>
</gene>
<keyword evidence="1" id="KW-0472">Membrane</keyword>
<dbReference type="KEGG" id="coh:EAV92_22375"/>
<feature type="transmembrane region" description="Helical" evidence="1">
    <location>
        <begin position="89"/>
        <end position="112"/>
    </location>
</feature>
<keyword evidence="1" id="KW-1133">Transmembrane helix</keyword>
<evidence type="ECO:0000313" key="2">
    <source>
        <dbReference type="EMBL" id="AYQ75058.1"/>
    </source>
</evidence>
<dbReference type="AlphaFoldDB" id="A0A3G3K3L9"/>
<evidence type="ECO:0000256" key="1">
    <source>
        <dbReference type="SAM" id="Phobius"/>
    </source>
</evidence>
<evidence type="ECO:0000313" key="3">
    <source>
        <dbReference type="Proteomes" id="UP000269097"/>
    </source>
</evidence>
<feature type="transmembrane region" description="Helical" evidence="1">
    <location>
        <begin position="133"/>
        <end position="159"/>
    </location>
</feature>
<keyword evidence="1" id="KW-0812">Transmembrane</keyword>
<feature type="transmembrane region" description="Helical" evidence="1">
    <location>
        <begin position="31"/>
        <end position="51"/>
    </location>
</feature>
<organism evidence="2 3">
    <name type="scientific">Cohnella candidum</name>
    <dbReference type="NCBI Taxonomy" id="2674991"/>
    <lineage>
        <taxon>Bacteria</taxon>
        <taxon>Bacillati</taxon>
        <taxon>Bacillota</taxon>
        <taxon>Bacilli</taxon>
        <taxon>Bacillales</taxon>
        <taxon>Paenibacillaceae</taxon>
        <taxon>Cohnella</taxon>
    </lineage>
</organism>
<dbReference type="Proteomes" id="UP000269097">
    <property type="component" value="Chromosome"/>
</dbReference>
<reference evidence="2 3" key="1">
    <citation type="submission" date="2018-10" db="EMBL/GenBank/DDBJ databases">
        <title>Genome Sequence of Cohnella sp.</title>
        <authorList>
            <person name="Srinivasan S."/>
            <person name="Kim M.K."/>
        </authorList>
    </citation>
    <scope>NUCLEOTIDE SEQUENCE [LARGE SCALE GENOMIC DNA]</scope>
    <source>
        <strain evidence="2 3">18JY8-7</strain>
    </source>
</reference>
<feature type="transmembrane region" description="Helical" evidence="1">
    <location>
        <begin position="165"/>
        <end position="186"/>
    </location>
</feature>
<evidence type="ECO:0008006" key="4">
    <source>
        <dbReference type="Google" id="ProtNLM"/>
    </source>
</evidence>
<protein>
    <recommendedName>
        <fullName evidence="4">DUF3159 domain-containing protein</fullName>
    </recommendedName>
</protein>
<proteinExistence type="predicted"/>
<feature type="transmembrane region" description="Helical" evidence="1">
    <location>
        <begin position="58"/>
        <end position="77"/>
    </location>
</feature>